<feature type="transmembrane region" description="Helical" evidence="7">
    <location>
        <begin position="229"/>
        <end position="254"/>
    </location>
</feature>
<keyword evidence="3" id="KW-1003">Cell membrane</keyword>
<dbReference type="InterPro" id="IPR036259">
    <property type="entry name" value="MFS_trans_sf"/>
</dbReference>
<dbReference type="InterPro" id="IPR011701">
    <property type="entry name" value="MFS"/>
</dbReference>
<keyword evidence="4 7" id="KW-0812">Transmembrane</keyword>
<evidence type="ECO:0000256" key="5">
    <source>
        <dbReference type="ARBA" id="ARBA00022989"/>
    </source>
</evidence>
<feature type="transmembrane region" description="Helical" evidence="7">
    <location>
        <begin position="21"/>
        <end position="42"/>
    </location>
</feature>
<evidence type="ECO:0000256" key="6">
    <source>
        <dbReference type="ARBA" id="ARBA00023136"/>
    </source>
</evidence>
<dbReference type="Pfam" id="PF07690">
    <property type="entry name" value="MFS_1"/>
    <property type="match status" value="1"/>
</dbReference>
<evidence type="ECO:0000313" key="8">
    <source>
        <dbReference type="EMBL" id="MDH2171684.1"/>
    </source>
</evidence>
<feature type="transmembrane region" description="Helical" evidence="7">
    <location>
        <begin position="115"/>
        <end position="131"/>
    </location>
</feature>
<dbReference type="SUPFAM" id="SSF103473">
    <property type="entry name" value="MFS general substrate transporter"/>
    <property type="match status" value="1"/>
</dbReference>
<comment type="subcellular location">
    <subcellularLocation>
        <location evidence="1">Cell membrane</location>
        <topology evidence="1">Multi-pass membrane protein</topology>
    </subcellularLocation>
</comment>
<feature type="transmembrane region" description="Helical" evidence="7">
    <location>
        <begin position="84"/>
        <end position="103"/>
    </location>
</feature>
<sequence>MNATQDAFATLRYRDFSIVTLNQFCLTLAILIQEIIVAYSLYKITKDPLTLGLIGLAEAIPFIALSLWGGYFADRFNKQTIMKICLFFAIPLPLVLWGLFHAYGLKHIELSTLSWGVYAVIFGLGTIRGFYNPSATSLKPFLIPREIYANGATWTTIGWQSGVIIGPMLGGFMLAFLGRETSLISVAVLLSLCFLLVNLLSKRTFPKIETERVLQSLGEGFRFIAKTKIVLWTISLDLVSVLFGGVIALLPIFAEDILKIGPEGLGYLRAAPSIGALITMIALTRFPPTRHAWRNMLLAVAGFGLFTLLFAYSNYLWLSLFALAMTGACDSISVVIRQTILQIYPPENMRGRVAAVNGMFVSSSNELGAFESGLAAKYLGPVIATVFGGSMTLLVVALSWAKTKDLFGVDITQAE</sequence>
<accession>A0AA43BLT8</accession>
<comment type="caution">
    <text evidence="8">The sequence shown here is derived from an EMBL/GenBank/DDBJ whole genome shotgun (WGS) entry which is preliminary data.</text>
</comment>
<feature type="transmembrane region" description="Helical" evidence="7">
    <location>
        <begin position="296"/>
        <end position="317"/>
    </location>
</feature>
<feature type="transmembrane region" description="Helical" evidence="7">
    <location>
        <begin position="152"/>
        <end position="177"/>
    </location>
</feature>
<feature type="transmembrane region" description="Helical" evidence="7">
    <location>
        <begin position="48"/>
        <end position="72"/>
    </location>
</feature>
<feature type="transmembrane region" description="Helical" evidence="7">
    <location>
        <begin position="378"/>
        <end position="401"/>
    </location>
</feature>
<dbReference type="GO" id="GO:0022857">
    <property type="term" value="F:transmembrane transporter activity"/>
    <property type="evidence" value="ECO:0007669"/>
    <property type="project" value="InterPro"/>
</dbReference>
<evidence type="ECO:0000313" key="9">
    <source>
        <dbReference type="Proteomes" id="UP001162261"/>
    </source>
</evidence>
<keyword evidence="6 7" id="KW-0472">Membrane</keyword>
<dbReference type="GO" id="GO:0005886">
    <property type="term" value="C:plasma membrane"/>
    <property type="evidence" value="ECO:0007669"/>
    <property type="project" value="UniProtKB-SubCell"/>
</dbReference>
<dbReference type="EMBL" id="JAOCLH010000005">
    <property type="protein sequence ID" value="MDH2171684.1"/>
    <property type="molecule type" value="Genomic_DNA"/>
</dbReference>
<dbReference type="Proteomes" id="UP001162261">
    <property type="component" value="Unassembled WGS sequence"/>
</dbReference>
<dbReference type="Gene3D" id="1.20.1250.20">
    <property type="entry name" value="MFS general substrate transporter like domains"/>
    <property type="match status" value="1"/>
</dbReference>
<dbReference type="CDD" id="cd06173">
    <property type="entry name" value="MFS_MefA_like"/>
    <property type="match status" value="1"/>
</dbReference>
<name>A0AA43BLT8_ACIJO</name>
<keyword evidence="2" id="KW-0813">Transport</keyword>
<reference evidence="8" key="1">
    <citation type="submission" date="2022-09" db="EMBL/GenBank/DDBJ databases">
        <title>Intensive care unit water sources are persistently colonized with multi-drug resistant bacteria and are the site of extensive horizontal gene transfer of antibiotic resistance genes.</title>
        <authorList>
            <person name="Diorio-Toth L."/>
        </authorList>
    </citation>
    <scope>NUCLEOTIDE SEQUENCE</scope>
    <source>
        <strain evidence="8">GD03649</strain>
    </source>
</reference>
<protein>
    <submittedName>
        <fullName evidence="8">MFS transporter</fullName>
    </submittedName>
</protein>
<dbReference type="PANTHER" id="PTHR23513">
    <property type="entry name" value="INTEGRAL MEMBRANE EFFLUX PROTEIN-RELATED"/>
    <property type="match status" value="1"/>
</dbReference>
<dbReference type="PANTHER" id="PTHR23513:SF9">
    <property type="entry name" value="ENTEROBACTIN EXPORTER ENTS"/>
    <property type="match status" value="1"/>
</dbReference>
<keyword evidence="5 7" id="KW-1133">Transmembrane helix</keyword>
<evidence type="ECO:0000256" key="4">
    <source>
        <dbReference type="ARBA" id="ARBA00022692"/>
    </source>
</evidence>
<evidence type="ECO:0000256" key="7">
    <source>
        <dbReference type="SAM" id="Phobius"/>
    </source>
</evidence>
<feature type="transmembrane region" description="Helical" evidence="7">
    <location>
        <begin position="266"/>
        <end position="284"/>
    </location>
</feature>
<dbReference type="RefSeq" id="WP_151837197.1">
    <property type="nucleotide sequence ID" value="NZ_BKWH01000107.1"/>
</dbReference>
<evidence type="ECO:0000256" key="2">
    <source>
        <dbReference type="ARBA" id="ARBA00022448"/>
    </source>
</evidence>
<proteinExistence type="predicted"/>
<evidence type="ECO:0000256" key="1">
    <source>
        <dbReference type="ARBA" id="ARBA00004651"/>
    </source>
</evidence>
<gene>
    <name evidence="8" type="ORF">N5J46_04440</name>
</gene>
<feature type="transmembrane region" description="Helical" evidence="7">
    <location>
        <begin position="183"/>
        <end position="200"/>
    </location>
</feature>
<evidence type="ECO:0000256" key="3">
    <source>
        <dbReference type="ARBA" id="ARBA00022475"/>
    </source>
</evidence>
<organism evidence="8 9">
    <name type="scientific">Acinetobacter johnsonii</name>
    <dbReference type="NCBI Taxonomy" id="40214"/>
    <lineage>
        <taxon>Bacteria</taxon>
        <taxon>Pseudomonadati</taxon>
        <taxon>Pseudomonadota</taxon>
        <taxon>Gammaproteobacteria</taxon>
        <taxon>Moraxellales</taxon>
        <taxon>Moraxellaceae</taxon>
        <taxon>Acinetobacter</taxon>
    </lineage>
</organism>
<dbReference type="AlphaFoldDB" id="A0AA43BLT8"/>